<evidence type="ECO:0000256" key="1">
    <source>
        <dbReference type="ARBA" id="ARBA00004430"/>
    </source>
</evidence>
<name>A0A699ZFR6_HAELA</name>
<dbReference type="Gene3D" id="3.80.10.10">
    <property type="entry name" value="Ribonuclease Inhibitor"/>
    <property type="match status" value="1"/>
</dbReference>
<accession>A0A699ZFR6</accession>
<evidence type="ECO:0000313" key="3">
    <source>
        <dbReference type="Proteomes" id="UP000485058"/>
    </source>
</evidence>
<sequence length="181" mass="19589">MPQLRSLDVNCHVDVSVCRAWQRLPHLSNLTLSLTHVSDTAAASLLLKGLEHITSLKSLELTESYSQVDSAASLRACANGILQHSNIVSGLLTYNHGQELKTAAAGAEVRQLGPPPSASMLLEALAPWQPQSGKAIEELGLWHLSDVTREALEWLPVNIKSLELRLLLAAGLCSRQGMAER</sequence>
<dbReference type="GO" id="GO:0005930">
    <property type="term" value="C:axoneme"/>
    <property type="evidence" value="ECO:0007669"/>
    <property type="project" value="UniProtKB-SubCell"/>
</dbReference>
<gene>
    <name evidence="2" type="ORF">HaLaN_18911</name>
</gene>
<dbReference type="EMBL" id="BLLF01001857">
    <property type="protein sequence ID" value="GFH21577.1"/>
    <property type="molecule type" value="Genomic_DNA"/>
</dbReference>
<comment type="subcellular location">
    <subcellularLocation>
        <location evidence="1">Cytoplasm</location>
        <location evidence="1">Cytoskeleton</location>
        <location evidence="1">Cilium axoneme</location>
    </subcellularLocation>
</comment>
<dbReference type="InterPro" id="IPR032675">
    <property type="entry name" value="LRR_dom_sf"/>
</dbReference>
<evidence type="ECO:0000313" key="2">
    <source>
        <dbReference type="EMBL" id="GFH21577.1"/>
    </source>
</evidence>
<keyword evidence="3" id="KW-1185">Reference proteome</keyword>
<organism evidence="2 3">
    <name type="scientific">Haematococcus lacustris</name>
    <name type="common">Green alga</name>
    <name type="synonym">Haematococcus pluvialis</name>
    <dbReference type="NCBI Taxonomy" id="44745"/>
    <lineage>
        <taxon>Eukaryota</taxon>
        <taxon>Viridiplantae</taxon>
        <taxon>Chlorophyta</taxon>
        <taxon>core chlorophytes</taxon>
        <taxon>Chlorophyceae</taxon>
        <taxon>CS clade</taxon>
        <taxon>Chlamydomonadales</taxon>
        <taxon>Haematococcaceae</taxon>
        <taxon>Haematococcus</taxon>
    </lineage>
</organism>
<dbReference type="AlphaFoldDB" id="A0A699ZFR6"/>
<reference evidence="2 3" key="1">
    <citation type="submission" date="2020-02" db="EMBL/GenBank/DDBJ databases">
        <title>Draft genome sequence of Haematococcus lacustris strain NIES-144.</title>
        <authorList>
            <person name="Morimoto D."/>
            <person name="Nakagawa S."/>
            <person name="Yoshida T."/>
            <person name="Sawayama S."/>
        </authorList>
    </citation>
    <scope>NUCLEOTIDE SEQUENCE [LARGE SCALE GENOMIC DNA]</scope>
    <source>
        <strain evidence="2 3">NIES-144</strain>
    </source>
</reference>
<comment type="caution">
    <text evidence="2">The sequence shown here is derived from an EMBL/GenBank/DDBJ whole genome shotgun (WGS) entry which is preliminary data.</text>
</comment>
<dbReference type="Proteomes" id="UP000485058">
    <property type="component" value="Unassembled WGS sequence"/>
</dbReference>
<protein>
    <submittedName>
        <fullName evidence="2">Uncharacterized protein</fullName>
    </submittedName>
</protein>
<proteinExistence type="predicted"/>
<dbReference type="SUPFAM" id="SSF52047">
    <property type="entry name" value="RNI-like"/>
    <property type="match status" value="1"/>
</dbReference>